<dbReference type="EMBL" id="WTYK01000011">
    <property type="protein sequence ID" value="MXP42788.1"/>
    <property type="molecule type" value="Genomic_DNA"/>
</dbReference>
<sequence>MAAAEKLYTPELLGLAVALAEFPPDPGLPLHGEARSKSCGSTLRADIATGADGGIERLGLQVRACAVGQAAAAIFARAATGRDLAAIEATHAALAAWLTGTGDMPDWPGLSAIAAARDFPGRHGAMLLPWAAAREALSSAHPSR</sequence>
<reference evidence="1 2" key="1">
    <citation type="submission" date="2019-12" db="EMBL/GenBank/DDBJ databases">
        <title>Genomic-based taxomic classification of the family Erythrobacteraceae.</title>
        <authorList>
            <person name="Xu L."/>
        </authorList>
    </citation>
    <scope>NUCLEOTIDE SEQUENCE [LARGE SCALE GENOMIC DNA]</scope>
    <source>
        <strain evidence="1 2">MCCC 1K02066</strain>
    </source>
</reference>
<gene>
    <name evidence="1" type="ORF">GRI75_14170</name>
</gene>
<dbReference type="AlphaFoldDB" id="A0A6I4UVZ1"/>
<evidence type="ECO:0000313" key="2">
    <source>
        <dbReference type="Proteomes" id="UP000469159"/>
    </source>
</evidence>
<proteinExistence type="predicted"/>
<dbReference type="OrthoDB" id="7857113at2"/>
<keyword evidence="2" id="KW-1185">Reference proteome</keyword>
<dbReference type="SUPFAM" id="SSF82649">
    <property type="entry name" value="SufE/NifU"/>
    <property type="match status" value="1"/>
</dbReference>
<accession>A0A6I4UVZ1</accession>
<dbReference type="Proteomes" id="UP000469159">
    <property type="component" value="Unassembled WGS sequence"/>
</dbReference>
<dbReference type="RefSeq" id="WP_160747650.1">
    <property type="nucleotide sequence ID" value="NZ_WTYK01000011.1"/>
</dbReference>
<evidence type="ECO:0000313" key="1">
    <source>
        <dbReference type="EMBL" id="MXP42788.1"/>
    </source>
</evidence>
<name>A0A6I4UVZ1_9SPHN</name>
<organism evidence="1 2">
    <name type="scientific">Croceibacterium soli</name>
    <dbReference type="NCBI Taxonomy" id="1739690"/>
    <lineage>
        <taxon>Bacteria</taxon>
        <taxon>Pseudomonadati</taxon>
        <taxon>Pseudomonadota</taxon>
        <taxon>Alphaproteobacteria</taxon>
        <taxon>Sphingomonadales</taxon>
        <taxon>Erythrobacteraceae</taxon>
        <taxon>Croceibacterium</taxon>
    </lineage>
</organism>
<protein>
    <submittedName>
        <fullName evidence="1">Iron-sulfur cluster assembly scaffold protein</fullName>
    </submittedName>
</protein>
<comment type="caution">
    <text evidence="1">The sequence shown here is derived from an EMBL/GenBank/DDBJ whole genome shotgun (WGS) entry which is preliminary data.</text>
</comment>
<dbReference type="Gene3D" id="3.90.1010.10">
    <property type="match status" value="1"/>
</dbReference>